<dbReference type="GO" id="GO:0080049">
    <property type="term" value="F:L-gulono-1,4-lactone dehydrogenase activity"/>
    <property type="evidence" value="ECO:0007669"/>
    <property type="project" value="TreeGrafter"/>
</dbReference>
<evidence type="ECO:0000259" key="2">
    <source>
        <dbReference type="PROSITE" id="PS51387"/>
    </source>
</evidence>
<dbReference type="AlphaFoldDB" id="A0A7H0H8V4"/>
<dbReference type="InterPro" id="IPR010031">
    <property type="entry name" value="FAD_lactone_oxidase-like"/>
</dbReference>
<dbReference type="InterPro" id="IPR016169">
    <property type="entry name" value="FAD-bd_PCMH_sub2"/>
</dbReference>
<dbReference type="PROSITE" id="PS51387">
    <property type="entry name" value="FAD_PCMH"/>
    <property type="match status" value="1"/>
</dbReference>
<keyword evidence="4" id="KW-1185">Reference proteome</keyword>
<dbReference type="Gene3D" id="3.30.465.10">
    <property type="match status" value="1"/>
</dbReference>
<evidence type="ECO:0000313" key="4">
    <source>
        <dbReference type="Proteomes" id="UP000516117"/>
    </source>
</evidence>
<protein>
    <submittedName>
        <fullName evidence="3">FAD-binding protein</fullName>
    </submittedName>
</protein>
<gene>
    <name evidence="3" type="ORF">H9L22_06490</name>
</gene>
<dbReference type="Gene3D" id="3.30.43.10">
    <property type="entry name" value="Uridine Diphospho-n-acetylenolpyruvylglucosamine Reductase, domain 2"/>
    <property type="match status" value="1"/>
</dbReference>
<evidence type="ECO:0000313" key="3">
    <source>
        <dbReference type="EMBL" id="QNP56970.1"/>
    </source>
</evidence>
<dbReference type="InterPro" id="IPR016167">
    <property type="entry name" value="FAD-bd_PCMH_sub1"/>
</dbReference>
<dbReference type="Pfam" id="PF04030">
    <property type="entry name" value="ALO"/>
    <property type="match status" value="1"/>
</dbReference>
<name>A0A7H0H8V4_9ACTN</name>
<dbReference type="EMBL" id="CP060789">
    <property type="protein sequence ID" value="QNP56970.1"/>
    <property type="molecule type" value="Genomic_DNA"/>
</dbReference>
<evidence type="ECO:0000256" key="1">
    <source>
        <dbReference type="ARBA" id="ARBA00023002"/>
    </source>
</evidence>
<dbReference type="GO" id="GO:0071949">
    <property type="term" value="F:FAD binding"/>
    <property type="evidence" value="ECO:0007669"/>
    <property type="project" value="InterPro"/>
</dbReference>
<keyword evidence="1" id="KW-0560">Oxidoreductase</keyword>
<dbReference type="InterPro" id="IPR016171">
    <property type="entry name" value="Vanillyl_alc_oxidase_C-sub2"/>
</dbReference>
<dbReference type="RefSeq" id="WP_187722069.1">
    <property type="nucleotide sequence ID" value="NZ_BAABBL010000003.1"/>
</dbReference>
<dbReference type="Gene3D" id="1.10.45.10">
    <property type="entry name" value="Vanillyl-alcohol Oxidase, Chain A, domain 4"/>
    <property type="match status" value="1"/>
</dbReference>
<sequence>MHAQHPGTNWAGNIAYGARTLFTPRSLDEVADLVAREPRLRVLGSRHSFNGLADTDGVLLSLAALPQEPVALIADDVVRVPAAARHGDVVAELADLGVALQNLASLPHISFAGAVATGTHGSGDGIGTLSSHVEAIDFLGADGELHRIARGDADFEGHVVHLGALGIVVSLDIRVVPAFDVAQTVYEGVTWDAALAEFDALTSLGASVSCFTTWRDVERIDQVWVKSRVPAPAPDLSAFGGRPADGPRHPVPGMDPTPCTRQGGVPGPWYDRLPHFRLGFTPSASAEIQSEYLLDRADLPAAMAALRRMDRRIARLLHVSEIRTMAADDLWLSPAYGRDTVGIHLTWRDDAAAVAALLPDIEAALPASARPHWGKVFSMGAAEVHRRYPRLVEFADLRQSLDPERKFVNDFLAGLGL</sequence>
<organism evidence="3 4">
    <name type="scientific">Tessaracoccus defluvii</name>
    <dbReference type="NCBI Taxonomy" id="1285901"/>
    <lineage>
        <taxon>Bacteria</taxon>
        <taxon>Bacillati</taxon>
        <taxon>Actinomycetota</taxon>
        <taxon>Actinomycetes</taxon>
        <taxon>Propionibacteriales</taxon>
        <taxon>Propionibacteriaceae</taxon>
        <taxon>Tessaracoccus</taxon>
    </lineage>
</organism>
<dbReference type="Gene3D" id="3.30.70.2530">
    <property type="match status" value="1"/>
</dbReference>
<dbReference type="InterPro" id="IPR036318">
    <property type="entry name" value="FAD-bd_PCMH-like_sf"/>
</dbReference>
<dbReference type="GO" id="GO:0016020">
    <property type="term" value="C:membrane"/>
    <property type="evidence" value="ECO:0007669"/>
    <property type="project" value="InterPro"/>
</dbReference>
<feature type="domain" description="FAD-binding PCMH-type" evidence="2">
    <location>
        <begin position="14"/>
        <end position="178"/>
    </location>
</feature>
<reference evidence="3 4" key="1">
    <citation type="submission" date="2020-08" db="EMBL/GenBank/DDBJ databases">
        <title>Genome sequence of Tessaracoccus defluvii JCM 17540T.</title>
        <authorList>
            <person name="Hyun D.-W."/>
            <person name="Bae J.-W."/>
        </authorList>
    </citation>
    <scope>NUCLEOTIDE SEQUENCE [LARGE SCALE GENOMIC DNA]</scope>
    <source>
        <strain evidence="3 4">JCM 17540</strain>
    </source>
</reference>
<dbReference type="PANTHER" id="PTHR43762:SF1">
    <property type="entry name" value="D-ARABINONO-1,4-LACTONE OXIDASE"/>
    <property type="match status" value="1"/>
</dbReference>
<dbReference type="PANTHER" id="PTHR43762">
    <property type="entry name" value="L-GULONOLACTONE OXIDASE"/>
    <property type="match status" value="1"/>
</dbReference>
<dbReference type="Gene3D" id="3.30.70.2520">
    <property type="match status" value="1"/>
</dbReference>
<dbReference type="InterPro" id="IPR016166">
    <property type="entry name" value="FAD-bd_PCMH"/>
</dbReference>
<dbReference type="InterPro" id="IPR007173">
    <property type="entry name" value="ALO_C"/>
</dbReference>
<dbReference type="Proteomes" id="UP000516117">
    <property type="component" value="Chromosome"/>
</dbReference>
<dbReference type="SUPFAM" id="SSF56176">
    <property type="entry name" value="FAD-binding/transporter-associated domain-like"/>
    <property type="match status" value="1"/>
</dbReference>
<proteinExistence type="predicted"/>
<dbReference type="Pfam" id="PF01565">
    <property type="entry name" value="FAD_binding_4"/>
    <property type="match status" value="1"/>
</dbReference>
<dbReference type="InterPro" id="IPR006094">
    <property type="entry name" value="Oxid_FAD_bind_N"/>
</dbReference>
<dbReference type="GO" id="GO:0003885">
    <property type="term" value="F:D-arabinono-1,4-lactone oxidase activity"/>
    <property type="evidence" value="ECO:0007669"/>
    <property type="project" value="InterPro"/>
</dbReference>
<accession>A0A7H0H8V4</accession>
<dbReference type="KEGG" id="tdf:H9L22_06490"/>
<dbReference type="PIRSF" id="PIRSF000136">
    <property type="entry name" value="LGO_GLO"/>
    <property type="match status" value="1"/>
</dbReference>